<evidence type="ECO:0000313" key="4">
    <source>
        <dbReference type="EMBL" id="MFC5177613.1"/>
    </source>
</evidence>
<dbReference type="EMBL" id="JBHSKD010000014">
    <property type="protein sequence ID" value="MFC5177613.1"/>
    <property type="molecule type" value="Genomic_DNA"/>
</dbReference>
<dbReference type="InterPro" id="IPR001932">
    <property type="entry name" value="PPM-type_phosphatase-like_dom"/>
</dbReference>
<dbReference type="Gene3D" id="3.30.450.40">
    <property type="match status" value="2"/>
</dbReference>
<proteinExistence type="predicted"/>
<reference evidence="5" key="1">
    <citation type="journal article" date="2019" name="Int. J. Syst. Evol. Microbiol.">
        <title>The Global Catalogue of Microorganisms (GCM) 10K type strain sequencing project: providing services to taxonomists for standard genome sequencing and annotation.</title>
        <authorList>
            <consortium name="The Broad Institute Genomics Platform"/>
            <consortium name="The Broad Institute Genome Sequencing Center for Infectious Disease"/>
            <person name="Wu L."/>
            <person name="Ma J."/>
        </authorList>
    </citation>
    <scope>NUCLEOTIDE SEQUENCE [LARGE SCALE GENOMIC DNA]</scope>
    <source>
        <strain evidence="5">DFY41</strain>
    </source>
</reference>
<dbReference type="SUPFAM" id="SSF81606">
    <property type="entry name" value="PP2C-like"/>
    <property type="match status" value="1"/>
</dbReference>
<evidence type="ECO:0000259" key="3">
    <source>
        <dbReference type="SMART" id="SM00331"/>
    </source>
</evidence>
<dbReference type="InterPro" id="IPR052016">
    <property type="entry name" value="Bact_Sigma-Reg"/>
</dbReference>
<dbReference type="Pfam" id="PF01590">
    <property type="entry name" value="GAF"/>
    <property type="match status" value="2"/>
</dbReference>
<feature type="domain" description="GAF" evidence="2">
    <location>
        <begin position="7"/>
        <end position="153"/>
    </location>
</feature>
<dbReference type="RefSeq" id="WP_378590781.1">
    <property type="nucleotide sequence ID" value="NZ_JBHSKD010000014.1"/>
</dbReference>
<feature type="domain" description="GAF" evidence="2">
    <location>
        <begin position="180"/>
        <end position="339"/>
    </location>
</feature>
<dbReference type="Proteomes" id="UP001596087">
    <property type="component" value="Unassembled WGS sequence"/>
</dbReference>
<dbReference type="SUPFAM" id="SSF55781">
    <property type="entry name" value="GAF domain-like"/>
    <property type="match status" value="2"/>
</dbReference>
<sequence>MPGLGAAADPSFDRYARMVRRTLDVPVALVSLIEDDRQVFPGAQGLPEPWQSTRETPLTHSFCQYVVTDQRPLVVADARTDGRVSDNLAIPDLGVVAYAGWPVTDHLGQTIGSLCAIDKLPRQWSEYELQGLADLAAACSAEISERVLRRLTDEEAGRTRDLLERSSVLLALSDGLFGSSTLEELAIAIEQVGHDQLGCKRAGIWLRPPDVRDSRHVDVPVLRFQENARSAWPRATIYADMRVDGTNPIGEAFQLRQPLFFATHQDQNDRYAPHLLSHAEEAGGRAFLPLAVEHQVLGTLVLTWQQPRQFTEDDRITMTAMSTYCAQAVQRAMLLEEREQAAITLQNAALSELPEPRGLQLAARYRPAGAWAQVGGDWYDAVVLPSGSTALMIGDVVGHDVDAAAAMTQLRSTLRTLSWALHEPPGRVVALLEEALPSLGMDVLASLVHLRLTPASDHWLAEWTNAGHPAPLVVDADGRAHWLDREHPDVLLGVGTEPRSEQSSELAPGSRVLLYTDGLVERRGEHLDEGLSRLAETAVRHRDLDPDAWLDAIMEDLLDEDPLDDVAVLAVLAEPFGDH</sequence>
<keyword evidence="1 4" id="KW-0378">Hydrolase</keyword>
<protein>
    <submittedName>
        <fullName evidence="4">GAF domain-containing SpoIIE family protein phosphatase</fullName>
        <ecNumber evidence="4">3.1.3.16</ecNumber>
    </submittedName>
</protein>
<dbReference type="Pfam" id="PF07228">
    <property type="entry name" value="SpoIIE"/>
    <property type="match status" value="1"/>
</dbReference>
<dbReference type="EC" id="3.1.3.16" evidence="4"/>
<evidence type="ECO:0000259" key="2">
    <source>
        <dbReference type="SMART" id="SM00065"/>
    </source>
</evidence>
<evidence type="ECO:0000256" key="1">
    <source>
        <dbReference type="ARBA" id="ARBA00022801"/>
    </source>
</evidence>
<dbReference type="GO" id="GO:0004722">
    <property type="term" value="F:protein serine/threonine phosphatase activity"/>
    <property type="evidence" value="ECO:0007669"/>
    <property type="project" value="UniProtKB-EC"/>
</dbReference>
<dbReference type="InterPro" id="IPR003018">
    <property type="entry name" value="GAF"/>
</dbReference>
<keyword evidence="5" id="KW-1185">Reference proteome</keyword>
<dbReference type="SMART" id="SM00065">
    <property type="entry name" value="GAF"/>
    <property type="match status" value="2"/>
</dbReference>
<accession>A0ABW0BK79</accession>
<dbReference type="SMART" id="SM00331">
    <property type="entry name" value="PP2C_SIG"/>
    <property type="match status" value="1"/>
</dbReference>
<evidence type="ECO:0000313" key="5">
    <source>
        <dbReference type="Proteomes" id="UP001596087"/>
    </source>
</evidence>
<gene>
    <name evidence="4" type="ORF">ACFPGP_13095</name>
</gene>
<organism evidence="4 5">
    <name type="scientific">Nocardioides taihuensis</name>
    <dbReference type="NCBI Taxonomy" id="1835606"/>
    <lineage>
        <taxon>Bacteria</taxon>
        <taxon>Bacillati</taxon>
        <taxon>Actinomycetota</taxon>
        <taxon>Actinomycetes</taxon>
        <taxon>Propionibacteriales</taxon>
        <taxon>Nocardioidaceae</taxon>
        <taxon>Nocardioides</taxon>
    </lineage>
</organism>
<dbReference type="PANTHER" id="PTHR43156">
    <property type="entry name" value="STAGE II SPORULATION PROTEIN E-RELATED"/>
    <property type="match status" value="1"/>
</dbReference>
<dbReference type="InterPro" id="IPR029016">
    <property type="entry name" value="GAF-like_dom_sf"/>
</dbReference>
<name>A0ABW0BK79_9ACTN</name>
<dbReference type="InterPro" id="IPR036457">
    <property type="entry name" value="PPM-type-like_dom_sf"/>
</dbReference>
<dbReference type="PANTHER" id="PTHR43156:SF2">
    <property type="entry name" value="STAGE II SPORULATION PROTEIN E"/>
    <property type="match status" value="1"/>
</dbReference>
<dbReference type="Gene3D" id="3.60.40.10">
    <property type="entry name" value="PPM-type phosphatase domain"/>
    <property type="match status" value="1"/>
</dbReference>
<comment type="caution">
    <text evidence="4">The sequence shown here is derived from an EMBL/GenBank/DDBJ whole genome shotgun (WGS) entry which is preliminary data.</text>
</comment>
<feature type="domain" description="PPM-type phosphatase" evidence="3">
    <location>
        <begin position="356"/>
        <end position="573"/>
    </location>
</feature>